<dbReference type="PROSITE" id="PS50977">
    <property type="entry name" value="HTH_TETR_2"/>
    <property type="match status" value="1"/>
</dbReference>
<evidence type="ECO:0000256" key="3">
    <source>
        <dbReference type="ARBA" id="ARBA00023163"/>
    </source>
</evidence>
<protein>
    <submittedName>
        <fullName evidence="6">TetR/AcrR family transcriptional regulator</fullName>
    </submittedName>
</protein>
<keyword evidence="3" id="KW-0804">Transcription</keyword>
<dbReference type="EMBL" id="JAZHPZ010000006">
    <property type="protein sequence ID" value="MEF2966979.1"/>
    <property type="molecule type" value="Genomic_DNA"/>
</dbReference>
<dbReference type="Proteomes" id="UP001306950">
    <property type="component" value="Unassembled WGS sequence"/>
</dbReference>
<organism evidence="6 7">
    <name type="scientific">Paenibacillus haidiansis</name>
    <dbReference type="NCBI Taxonomy" id="1574488"/>
    <lineage>
        <taxon>Bacteria</taxon>
        <taxon>Bacillati</taxon>
        <taxon>Bacillota</taxon>
        <taxon>Bacilli</taxon>
        <taxon>Bacillales</taxon>
        <taxon>Paenibacillaceae</taxon>
        <taxon>Paenibacillus</taxon>
    </lineage>
</organism>
<sequence>MQTAKKQLNQEGYSKLALRSIAKECGIAVGTIYNYFPSKDMLVAYIMLEDWEIALRTMRQYCESTKNFLEGFSRIYDGIIGFSELYKPVWGEYSFTGNAKYSFAERHRLIRGQIADLVRTLLLRFGQQRGDGMCDFLAESLLTVAVQEDLGFEPLAKVIAKLYDL</sequence>
<feature type="DNA-binding region" description="H-T-H motif" evidence="4">
    <location>
        <begin position="17"/>
        <end position="36"/>
    </location>
</feature>
<accession>A0ABU7VT81</accession>
<proteinExistence type="predicted"/>
<reference evidence="6 7" key="1">
    <citation type="submission" date="2024-02" db="EMBL/GenBank/DDBJ databases">
        <title>A nitrogen-fixing paenibacillus bacterium.</title>
        <authorList>
            <person name="Zhang W.L."/>
            <person name="Chen S.F."/>
        </authorList>
    </citation>
    <scope>NUCLEOTIDE SEQUENCE [LARGE SCALE GENOMIC DNA]</scope>
    <source>
        <strain evidence="6 7">M1</strain>
    </source>
</reference>
<evidence type="ECO:0000313" key="7">
    <source>
        <dbReference type="Proteomes" id="UP001306950"/>
    </source>
</evidence>
<evidence type="ECO:0000259" key="5">
    <source>
        <dbReference type="PROSITE" id="PS50977"/>
    </source>
</evidence>
<evidence type="ECO:0000256" key="1">
    <source>
        <dbReference type="ARBA" id="ARBA00023015"/>
    </source>
</evidence>
<dbReference type="PANTHER" id="PTHR30055">
    <property type="entry name" value="HTH-TYPE TRANSCRIPTIONAL REGULATOR RUTR"/>
    <property type="match status" value="1"/>
</dbReference>
<keyword evidence="2 4" id="KW-0238">DNA-binding</keyword>
<keyword evidence="7" id="KW-1185">Reference proteome</keyword>
<name>A0ABU7VT81_9BACL</name>
<dbReference type="InterPro" id="IPR050109">
    <property type="entry name" value="HTH-type_TetR-like_transc_reg"/>
</dbReference>
<gene>
    <name evidence="6" type="ORF">V3851_14150</name>
</gene>
<evidence type="ECO:0000256" key="2">
    <source>
        <dbReference type="ARBA" id="ARBA00023125"/>
    </source>
</evidence>
<dbReference type="RefSeq" id="WP_331847200.1">
    <property type="nucleotide sequence ID" value="NZ_JAZHPZ010000006.1"/>
</dbReference>
<dbReference type="Gene3D" id="1.10.357.10">
    <property type="entry name" value="Tetracycline Repressor, domain 2"/>
    <property type="match status" value="1"/>
</dbReference>
<evidence type="ECO:0000256" key="4">
    <source>
        <dbReference type="PROSITE-ProRule" id="PRU00335"/>
    </source>
</evidence>
<dbReference type="PANTHER" id="PTHR30055:SF234">
    <property type="entry name" value="HTH-TYPE TRANSCRIPTIONAL REGULATOR BETI"/>
    <property type="match status" value="1"/>
</dbReference>
<dbReference type="Pfam" id="PF00440">
    <property type="entry name" value="TetR_N"/>
    <property type="match status" value="1"/>
</dbReference>
<evidence type="ECO:0000313" key="6">
    <source>
        <dbReference type="EMBL" id="MEF2966979.1"/>
    </source>
</evidence>
<comment type="caution">
    <text evidence="6">The sequence shown here is derived from an EMBL/GenBank/DDBJ whole genome shotgun (WGS) entry which is preliminary data.</text>
</comment>
<feature type="domain" description="HTH tetR-type" evidence="5">
    <location>
        <begin position="1"/>
        <end position="54"/>
    </location>
</feature>
<keyword evidence="1" id="KW-0805">Transcription regulation</keyword>
<dbReference type="InterPro" id="IPR009057">
    <property type="entry name" value="Homeodomain-like_sf"/>
</dbReference>
<dbReference type="InterPro" id="IPR001647">
    <property type="entry name" value="HTH_TetR"/>
</dbReference>
<dbReference type="SUPFAM" id="SSF46689">
    <property type="entry name" value="Homeodomain-like"/>
    <property type="match status" value="1"/>
</dbReference>